<name>A0AAN7THE2_9PEZI</name>
<reference evidence="3" key="1">
    <citation type="submission" date="2023-08" db="EMBL/GenBank/DDBJ databases">
        <title>Black Yeasts Isolated from many extreme environments.</title>
        <authorList>
            <person name="Coleine C."/>
            <person name="Stajich J.E."/>
            <person name="Selbmann L."/>
        </authorList>
    </citation>
    <scope>NUCLEOTIDE SEQUENCE</scope>
    <source>
        <strain evidence="3">CCFEE 5401</strain>
    </source>
</reference>
<proteinExistence type="predicted"/>
<evidence type="ECO:0000313" key="4">
    <source>
        <dbReference type="Proteomes" id="UP001310890"/>
    </source>
</evidence>
<accession>A0AAN7THE2</accession>
<dbReference type="PROSITE" id="PS50181">
    <property type="entry name" value="FBOX"/>
    <property type="match status" value="1"/>
</dbReference>
<dbReference type="InterPro" id="IPR001810">
    <property type="entry name" value="F-box_dom"/>
</dbReference>
<protein>
    <recommendedName>
        <fullName evidence="2">F-box domain-containing protein</fullName>
    </recommendedName>
</protein>
<evidence type="ECO:0000259" key="2">
    <source>
        <dbReference type="PROSITE" id="PS50181"/>
    </source>
</evidence>
<organism evidence="3 4">
    <name type="scientific">Meristemomyces frigidus</name>
    <dbReference type="NCBI Taxonomy" id="1508187"/>
    <lineage>
        <taxon>Eukaryota</taxon>
        <taxon>Fungi</taxon>
        <taxon>Dikarya</taxon>
        <taxon>Ascomycota</taxon>
        <taxon>Pezizomycotina</taxon>
        <taxon>Dothideomycetes</taxon>
        <taxon>Dothideomycetidae</taxon>
        <taxon>Mycosphaerellales</taxon>
        <taxon>Teratosphaeriaceae</taxon>
        <taxon>Meristemomyces</taxon>
    </lineage>
</organism>
<dbReference type="Pfam" id="PF00646">
    <property type="entry name" value="F-box"/>
    <property type="match status" value="1"/>
</dbReference>
<feature type="domain" description="F-box" evidence="2">
    <location>
        <begin position="50"/>
        <end position="96"/>
    </location>
</feature>
<sequence length="338" mass="38501">MAHMQINNSDYEALTYPRINLQYFTLDENGLAKSCPLDNGRHSQACRTNLGSLELLPLELISQVLSQLDLVTLAAFRRLNARSMQIVDSMPSYRTIIRECPGVLRGLYSIQYGSQVLVEQLWHTLGTANCQDCGDFGGYIYLLTCRRVCFRCFWSGSQYYPLRVSEASKQYGVSKRSLGDLPAMRSIPGQYSMAEKYRLTPTTLLDRETVRLRAIAIHGSEDSMLSHVKQKTTTLDATYQGKLILARSGPTAVRPRRPSPAEPTNGPNGDPRRYMAIIKAPHIDHKTLYVEWGRYCKGCERSYRNHMWRRRYVFDTFVEHLRELGDIVDGVHKAPPTV</sequence>
<evidence type="ECO:0000256" key="1">
    <source>
        <dbReference type="SAM" id="MobiDB-lite"/>
    </source>
</evidence>
<dbReference type="EMBL" id="JAVRRL010000008">
    <property type="protein sequence ID" value="KAK5116506.1"/>
    <property type="molecule type" value="Genomic_DNA"/>
</dbReference>
<dbReference type="Proteomes" id="UP001310890">
    <property type="component" value="Unassembled WGS sequence"/>
</dbReference>
<dbReference type="AlphaFoldDB" id="A0AAN7THE2"/>
<gene>
    <name evidence="3" type="ORF">LTR62_008055</name>
</gene>
<feature type="region of interest" description="Disordered" evidence="1">
    <location>
        <begin position="248"/>
        <end position="272"/>
    </location>
</feature>
<evidence type="ECO:0000313" key="3">
    <source>
        <dbReference type="EMBL" id="KAK5116506.1"/>
    </source>
</evidence>
<comment type="caution">
    <text evidence="3">The sequence shown here is derived from an EMBL/GenBank/DDBJ whole genome shotgun (WGS) entry which is preliminary data.</text>
</comment>